<dbReference type="InterPro" id="IPR008972">
    <property type="entry name" value="Cupredoxin"/>
</dbReference>
<dbReference type="SUPFAM" id="SSF49503">
    <property type="entry name" value="Cupredoxins"/>
    <property type="match status" value="1"/>
</dbReference>
<organism evidence="3 4">
    <name type="scientific">Blastomyces gilchristii (strain SLH14081)</name>
    <name type="common">Blastomyces dermatitidis</name>
    <dbReference type="NCBI Taxonomy" id="559298"/>
    <lineage>
        <taxon>Eukaryota</taxon>
        <taxon>Fungi</taxon>
        <taxon>Dikarya</taxon>
        <taxon>Ascomycota</taxon>
        <taxon>Pezizomycotina</taxon>
        <taxon>Eurotiomycetes</taxon>
        <taxon>Eurotiomycetidae</taxon>
        <taxon>Onygenales</taxon>
        <taxon>Ajellomycetaceae</taxon>
        <taxon>Blastomyces</taxon>
    </lineage>
</organism>
<dbReference type="EMBL" id="GG657453">
    <property type="protein sequence ID" value="OAT07639.1"/>
    <property type="molecule type" value="Genomic_DNA"/>
</dbReference>
<keyword evidence="1" id="KW-0812">Transmembrane</keyword>
<dbReference type="VEuPathDB" id="FungiDB:BDBG_03680"/>
<sequence>MTLPKPLILLLLAVQSIAVEVDSIKQSISVDGLAPIQQTVHRVKVGGDGGNTFEPNRLNANLGDQMIFKFLHRNHTLTQSSLRHPCTSQHQLDTGFTQFNPTGRTGTMVSFTVNSLDPQWFFCRQTDPESHCHAGMVFALNPGDQMDEFLRNAKRESDHAAVSTITREVTITVTSSTPATIRIPMGVESGLGASLVTGTMPQPSGSGCQGASMGLYRSSVQGTGLLVTGRTWRPTATIGSMPCSLTPMPYTSGSSPVVTAGLMYLASAIIAAVVLL</sequence>
<dbReference type="AlphaFoldDB" id="A0A179UK90"/>
<feature type="signal peptide" evidence="2">
    <location>
        <begin position="1"/>
        <end position="18"/>
    </location>
</feature>
<dbReference type="GeneID" id="8505293"/>
<proteinExistence type="predicted"/>
<keyword evidence="4" id="KW-1185">Reference proteome</keyword>
<name>A0A179UK90_BLAGS</name>
<evidence type="ECO:0000256" key="1">
    <source>
        <dbReference type="SAM" id="Phobius"/>
    </source>
</evidence>
<feature type="transmembrane region" description="Helical" evidence="1">
    <location>
        <begin position="257"/>
        <end position="275"/>
    </location>
</feature>
<protein>
    <submittedName>
        <fullName evidence="3">Serine-threonine rich protein</fullName>
    </submittedName>
</protein>
<dbReference type="Gene3D" id="2.60.40.420">
    <property type="entry name" value="Cupredoxins - blue copper proteins"/>
    <property type="match status" value="1"/>
</dbReference>
<gene>
    <name evidence="3" type="ORF">BDBG_03680</name>
</gene>
<keyword evidence="2" id="KW-0732">Signal</keyword>
<dbReference type="PANTHER" id="PTHR34883:SF16">
    <property type="entry name" value="RICH PROTEIN, PUTATIVE-RELATED"/>
    <property type="match status" value="1"/>
</dbReference>
<accession>A0A179UK90</accession>
<dbReference type="InterPro" id="IPR052953">
    <property type="entry name" value="Ser-rich/MCO-related"/>
</dbReference>
<dbReference type="PANTHER" id="PTHR34883">
    <property type="entry name" value="SERINE-RICH PROTEIN, PUTATIVE-RELATED-RELATED"/>
    <property type="match status" value="1"/>
</dbReference>
<feature type="chain" id="PRO_5008107434" evidence="2">
    <location>
        <begin position="19"/>
        <end position="276"/>
    </location>
</feature>
<dbReference type="KEGG" id="bgh:BDBG_03680"/>
<keyword evidence="1" id="KW-1133">Transmembrane helix</keyword>
<dbReference type="STRING" id="559298.A0A179UK90"/>
<evidence type="ECO:0000313" key="4">
    <source>
        <dbReference type="Proteomes" id="UP000002038"/>
    </source>
</evidence>
<dbReference type="Proteomes" id="UP000002038">
    <property type="component" value="Unassembled WGS sequence"/>
</dbReference>
<evidence type="ECO:0000256" key="2">
    <source>
        <dbReference type="SAM" id="SignalP"/>
    </source>
</evidence>
<dbReference type="CDD" id="cd00920">
    <property type="entry name" value="Cupredoxin"/>
    <property type="match status" value="1"/>
</dbReference>
<reference evidence="4" key="1">
    <citation type="journal article" date="2015" name="PLoS Genet.">
        <title>The dynamic genome and transcriptome of the human fungal pathogen Blastomyces and close relative Emmonsia.</title>
        <authorList>
            <person name="Munoz J.F."/>
            <person name="Gauthier G.M."/>
            <person name="Desjardins C.A."/>
            <person name="Gallo J.E."/>
            <person name="Holder J."/>
            <person name="Sullivan T.D."/>
            <person name="Marty A.J."/>
            <person name="Carmen J.C."/>
            <person name="Chen Z."/>
            <person name="Ding L."/>
            <person name="Gujja S."/>
            <person name="Magrini V."/>
            <person name="Misas E."/>
            <person name="Mitreva M."/>
            <person name="Priest M."/>
            <person name="Saif S."/>
            <person name="Whiston E.A."/>
            <person name="Young S."/>
            <person name="Zeng Q."/>
            <person name="Goldman W.E."/>
            <person name="Mardis E.R."/>
            <person name="Taylor J.W."/>
            <person name="McEwen J.G."/>
            <person name="Clay O.K."/>
            <person name="Klein B.S."/>
            <person name="Cuomo C.A."/>
        </authorList>
    </citation>
    <scope>NUCLEOTIDE SEQUENCE [LARGE SCALE GENOMIC DNA]</scope>
    <source>
        <strain evidence="4">SLH14081</strain>
    </source>
</reference>
<keyword evidence="1" id="KW-0472">Membrane</keyword>
<evidence type="ECO:0000313" key="3">
    <source>
        <dbReference type="EMBL" id="OAT07639.1"/>
    </source>
</evidence>
<dbReference type="OrthoDB" id="4188812at2759"/>
<dbReference type="RefSeq" id="XP_002625621.1">
    <property type="nucleotide sequence ID" value="XM_002625575.1"/>
</dbReference>